<reference evidence="9" key="1">
    <citation type="journal article" date="2019" name="Int. J. Syst. Evol. Microbiol.">
        <title>The Global Catalogue of Microorganisms (GCM) 10K type strain sequencing project: providing services to taxonomists for standard genome sequencing and annotation.</title>
        <authorList>
            <consortium name="The Broad Institute Genomics Platform"/>
            <consortium name="The Broad Institute Genome Sequencing Center for Infectious Disease"/>
            <person name="Wu L."/>
            <person name="Ma J."/>
        </authorList>
    </citation>
    <scope>NUCLEOTIDE SEQUENCE [LARGE SCALE GENOMIC DNA]</scope>
    <source>
        <strain evidence="9">CCUG 39402</strain>
    </source>
</reference>
<dbReference type="Gene3D" id="3.40.50.10130">
    <property type="match status" value="1"/>
</dbReference>
<evidence type="ECO:0000256" key="5">
    <source>
        <dbReference type="ARBA" id="ARBA00023125"/>
    </source>
</evidence>
<dbReference type="Pfam" id="PF02732">
    <property type="entry name" value="ERCC4"/>
    <property type="match status" value="1"/>
</dbReference>
<keyword evidence="5" id="KW-0238">DNA-binding</keyword>
<accession>A0ABW1TUG0</accession>
<evidence type="ECO:0000256" key="1">
    <source>
        <dbReference type="ARBA" id="ARBA00022722"/>
    </source>
</evidence>
<dbReference type="SUPFAM" id="SSF52980">
    <property type="entry name" value="Restriction endonuclease-like"/>
    <property type="match status" value="1"/>
</dbReference>
<dbReference type="RefSeq" id="WP_377412944.1">
    <property type="nucleotide sequence ID" value="NZ_JBHSRS010000017.1"/>
</dbReference>
<dbReference type="InterPro" id="IPR011335">
    <property type="entry name" value="Restrct_endonuc-II-like"/>
</dbReference>
<evidence type="ECO:0000256" key="2">
    <source>
        <dbReference type="ARBA" id="ARBA00022759"/>
    </source>
</evidence>
<evidence type="ECO:0000256" key="4">
    <source>
        <dbReference type="ARBA" id="ARBA00022801"/>
    </source>
</evidence>
<evidence type="ECO:0000313" key="9">
    <source>
        <dbReference type="Proteomes" id="UP001596270"/>
    </source>
</evidence>
<dbReference type="Proteomes" id="UP001596270">
    <property type="component" value="Unassembled WGS sequence"/>
</dbReference>
<sequence>MNTMEHCHVFQRVYAWCQFNLRVHMAGKFPISVDMREQRSGVTQILERSQVVSVEYAELAVGDFVLSHDVVLERKEATDMINSIIDKRIFGQVAQMKATYSRPIILIEGDVFNTRSAINPDALRGALSWLTVIEGVGLLYSRSAAETASFIEVATRHAQEGLGYEISLRGSKPKDLAVLAQFAVEGLPGCGPGTAKKLLGHFGSAERVFAATVEEMCAVKGIGRKTADQIRELLAFNVARS</sequence>
<dbReference type="Gene3D" id="1.10.150.20">
    <property type="entry name" value="5' to 3' exonuclease, C-terminal subdomain"/>
    <property type="match status" value="1"/>
</dbReference>
<evidence type="ECO:0000256" key="3">
    <source>
        <dbReference type="ARBA" id="ARBA00022763"/>
    </source>
</evidence>
<dbReference type="EMBL" id="JBHSRS010000017">
    <property type="protein sequence ID" value="MFC6281184.1"/>
    <property type="molecule type" value="Genomic_DNA"/>
</dbReference>
<keyword evidence="6" id="KW-0234">DNA repair</keyword>
<dbReference type="InterPro" id="IPR006166">
    <property type="entry name" value="ERCC4_domain"/>
</dbReference>
<keyword evidence="2" id="KW-0255">Endonuclease</keyword>
<dbReference type="InterPro" id="IPR010994">
    <property type="entry name" value="RuvA_2-like"/>
</dbReference>
<dbReference type="PANTHER" id="PTHR10150">
    <property type="entry name" value="DNA REPAIR ENDONUCLEASE XPF"/>
    <property type="match status" value="1"/>
</dbReference>
<keyword evidence="4" id="KW-0378">Hydrolase</keyword>
<protein>
    <submittedName>
        <fullName evidence="8">ERCC4 domain-containing protein</fullName>
    </submittedName>
</protein>
<comment type="caution">
    <text evidence="8">The sequence shown here is derived from an EMBL/GenBank/DDBJ whole genome shotgun (WGS) entry which is preliminary data.</text>
</comment>
<evidence type="ECO:0000313" key="8">
    <source>
        <dbReference type="EMBL" id="MFC6281184.1"/>
    </source>
</evidence>
<keyword evidence="3" id="KW-0227">DNA damage</keyword>
<organism evidence="8 9">
    <name type="scientific">Polaromonas aquatica</name>
    <dbReference type="NCBI Taxonomy" id="332657"/>
    <lineage>
        <taxon>Bacteria</taxon>
        <taxon>Pseudomonadati</taxon>
        <taxon>Pseudomonadota</taxon>
        <taxon>Betaproteobacteria</taxon>
        <taxon>Burkholderiales</taxon>
        <taxon>Comamonadaceae</taxon>
        <taxon>Polaromonas</taxon>
    </lineage>
</organism>
<dbReference type="Pfam" id="PF14520">
    <property type="entry name" value="HHH_5"/>
    <property type="match status" value="1"/>
</dbReference>
<evidence type="ECO:0000259" key="7">
    <source>
        <dbReference type="SMART" id="SM00891"/>
    </source>
</evidence>
<dbReference type="PANTHER" id="PTHR10150:SF0">
    <property type="entry name" value="DNA REPAIR ENDONUCLEASE XPF"/>
    <property type="match status" value="1"/>
</dbReference>
<name>A0ABW1TUG0_9BURK</name>
<dbReference type="SUPFAM" id="SSF47781">
    <property type="entry name" value="RuvA domain 2-like"/>
    <property type="match status" value="1"/>
</dbReference>
<feature type="domain" description="ERCC4" evidence="7">
    <location>
        <begin position="30"/>
        <end position="111"/>
    </location>
</feature>
<dbReference type="SMART" id="SM00891">
    <property type="entry name" value="ERCC4"/>
    <property type="match status" value="1"/>
</dbReference>
<proteinExistence type="predicted"/>
<gene>
    <name evidence="8" type="ORF">ACFQND_08085</name>
</gene>
<dbReference type="CDD" id="cd20075">
    <property type="entry name" value="XPF_nuclease_XPF_arch"/>
    <property type="match status" value="1"/>
</dbReference>
<keyword evidence="1" id="KW-0540">Nuclease</keyword>
<evidence type="ECO:0000256" key="6">
    <source>
        <dbReference type="ARBA" id="ARBA00023204"/>
    </source>
</evidence>
<keyword evidence="9" id="KW-1185">Reference proteome</keyword>